<dbReference type="Proteomes" id="UP000483078">
    <property type="component" value="Unassembled WGS sequence"/>
</dbReference>
<evidence type="ECO:0000313" key="3">
    <source>
        <dbReference type="Proteomes" id="UP000483078"/>
    </source>
</evidence>
<proteinExistence type="predicted"/>
<gene>
    <name evidence="2" type="ORF">FH759_02790</name>
</gene>
<dbReference type="InterPro" id="IPR036890">
    <property type="entry name" value="HATPase_C_sf"/>
</dbReference>
<dbReference type="EMBL" id="VENJ01000003">
    <property type="protein sequence ID" value="MTJ03611.1"/>
    <property type="molecule type" value="Genomic_DNA"/>
</dbReference>
<dbReference type="Gene3D" id="3.30.565.10">
    <property type="entry name" value="Histidine kinase-like ATPase, C-terminal domain"/>
    <property type="match status" value="1"/>
</dbReference>
<dbReference type="RefSeq" id="WP_273248165.1">
    <property type="nucleotide sequence ID" value="NZ_VENJ01000003.1"/>
</dbReference>
<feature type="domain" description="Histidine phosphotransferase ChpT C-terminal" evidence="1">
    <location>
        <begin position="68"/>
        <end position="178"/>
    </location>
</feature>
<dbReference type="Pfam" id="PF10090">
    <property type="entry name" value="HPTransfase"/>
    <property type="match status" value="1"/>
</dbReference>
<dbReference type="GO" id="GO:0016740">
    <property type="term" value="F:transferase activity"/>
    <property type="evidence" value="ECO:0007669"/>
    <property type="project" value="UniProtKB-KW"/>
</dbReference>
<dbReference type="Gene3D" id="1.10.287.130">
    <property type="match status" value="1"/>
</dbReference>
<dbReference type="AlphaFoldDB" id="A0A7C9H9P2"/>
<name>A0A7C9H9P2_9RHOB</name>
<dbReference type="InterPro" id="IPR018762">
    <property type="entry name" value="ChpT_C"/>
</dbReference>
<sequence>MIGSRICHDLISPIGAIMNGLEMMHLSEVPPSPEIDLIDECATHASARIRFFRLAYGETNTDYSISGTEIRDILDAMTLNGRVSYDWQVNGDVKRHEARIAFLGLQCLEAVLPRGGRITVKRPHTGIWQLVAEGHNMNMSADLAGMLRDGPKADALCAANVHFAMLSGVLRGAGRKPELEGTADTGTVTLRF</sequence>
<evidence type="ECO:0000313" key="2">
    <source>
        <dbReference type="EMBL" id="MTJ03611.1"/>
    </source>
</evidence>
<reference evidence="2 3" key="1">
    <citation type="submission" date="2019-06" db="EMBL/GenBank/DDBJ databases">
        <title>Enrichment of Autotrophic Halophilic Microorganisms from Red Sea Brine Pool Using Microbial Electrosynthesis System.</title>
        <authorList>
            <person name="Alqahtani M.F."/>
            <person name="Bajracharya S."/>
            <person name="Katuri K.P."/>
            <person name="Ali M."/>
            <person name="Saikaly P.E."/>
        </authorList>
    </citation>
    <scope>NUCLEOTIDE SEQUENCE [LARGE SCALE GENOMIC DNA]</scope>
    <source>
        <strain evidence="2">MES6</strain>
    </source>
</reference>
<comment type="caution">
    <text evidence="2">The sequence shown here is derived from an EMBL/GenBank/DDBJ whole genome shotgun (WGS) entry which is preliminary data.</text>
</comment>
<accession>A0A7C9H9P2</accession>
<evidence type="ECO:0000259" key="1">
    <source>
        <dbReference type="Pfam" id="PF10090"/>
    </source>
</evidence>
<organism evidence="2 3">
    <name type="scientific">Sediminimonas qiaohouensis</name>
    <dbReference type="NCBI Taxonomy" id="552061"/>
    <lineage>
        <taxon>Bacteria</taxon>
        <taxon>Pseudomonadati</taxon>
        <taxon>Pseudomonadota</taxon>
        <taxon>Alphaproteobacteria</taxon>
        <taxon>Rhodobacterales</taxon>
        <taxon>Roseobacteraceae</taxon>
        <taxon>Sediminimonas</taxon>
    </lineage>
</organism>
<protein>
    <submittedName>
        <fullName evidence="2">Histidine phosphotransferase</fullName>
    </submittedName>
</protein>
<keyword evidence="2" id="KW-0808">Transferase</keyword>